<gene>
    <name evidence="1" type="ORF">EVAR_68421_1</name>
</gene>
<dbReference type="OrthoDB" id="414730at2759"/>
<protein>
    <submittedName>
        <fullName evidence="1">Uncharacterized protein</fullName>
    </submittedName>
</protein>
<dbReference type="AlphaFoldDB" id="A0A4C1ZVM5"/>
<reference evidence="1 2" key="1">
    <citation type="journal article" date="2019" name="Commun. Biol.">
        <title>The bagworm genome reveals a unique fibroin gene that provides high tensile strength.</title>
        <authorList>
            <person name="Kono N."/>
            <person name="Nakamura H."/>
            <person name="Ohtoshi R."/>
            <person name="Tomita M."/>
            <person name="Numata K."/>
            <person name="Arakawa K."/>
        </authorList>
    </citation>
    <scope>NUCLEOTIDE SEQUENCE [LARGE SCALE GENOMIC DNA]</scope>
</reference>
<name>A0A4C1ZVM5_EUMVA</name>
<comment type="caution">
    <text evidence="1">The sequence shown here is derived from an EMBL/GenBank/DDBJ whole genome shotgun (WGS) entry which is preliminary data.</text>
</comment>
<evidence type="ECO:0000313" key="2">
    <source>
        <dbReference type="Proteomes" id="UP000299102"/>
    </source>
</evidence>
<dbReference type="Proteomes" id="UP000299102">
    <property type="component" value="Unassembled WGS sequence"/>
</dbReference>
<dbReference type="EMBL" id="BGZK01002140">
    <property type="protein sequence ID" value="GBP91079.1"/>
    <property type="molecule type" value="Genomic_DNA"/>
</dbReference>
<organism evidence="1 2">
    <name type="scientific">Eumeta variegata</name>
    <name type="common">Bagworm moth</name>
    <name type="synonym">Eumeta japonica</name>
    <dbReference type="NCBI Taxonomy" id="151549"/>
    <lineage>
        <taxon>Eukaryota</taxon>
        <taxon>Metazoa</taxon>
        <taxon>Ecdysozoa</taxon>
        <taxon>Arthropoda</taxon>
        <taxon>Hexapoda</taxon>
        <taxon>Insecta</taxon>
        <taxon>Pterygota</taxon>
        <taxon>Neoptera</taxon>
        <taxon>Endopterygota</taxon>
        <taxon>Lepidoptera</taxon>
        <taxon>Glossata</taxon>
        <taxon>Ditrysia</taxon>
        <taxon>Tineoidea</taxon>
        <taxon>Psychidae</taxon>
        <taxon>Oiketicinae</taxon>
        <taxon>Eumeta</taxon>
    </lineage>
</organism>
<evidence type="ECO:0000313" key="1">
    <source>
        <dbReference type="EMBL" id="GBP91079.1"/>
    </source>
</evidence>
<accession>A0A4C1ZVM5</accession>
<sequence>MAGRRWWRRGKSTLQYTKIPAAIQNLTFAECKRFVKRKLYGKGYDTVLKYLNEKPWIELLAYQIGIIHAGGEVAQAVQEALWERSSAGFLVCVNNAGTRRPAYHMDRAWCPRRLNNFLFPDKRSKMTVKCYFKQWKTE</sequence>
<proteinExistence type="predicted"/>
<keyword evidence="2" id="KW-1185">Reference proteome</keyword>